<gene>
    <name evidence="7" type="primary">deoC</name>
    <name evidence="8" type="ORF">SAMN04488588_1433</name>
</gene>
<evidence type="ECO:0000256" key="5">
    <source>
        <dbReference type="ARBA" id="ARBA00048791"/>
    </source>
</evidence>
<dbReference type="InterPro" id="IPR002915">
    <property type="entry name" value="DeoC/FbaB/LacD_aldolase"/>
</dbReference>
<evidence type="ECO:0000256" key="3">
    <source>
        <dbReference type="ARBA" id="ARBA00023239"/>
    </source>
</evidence>
<dbReference type="UniPathway" id="UPA00002">
    <property type="reaction ID" value="UER00468"/>
</dbReference>
<evidence type="ECO:0000256" key="2">
    <source>
        <dbReference type="ARBA" id="ARBA00022490"/>
    </source>
</evidence>
<dbReference type="RefSeq" id="WP_240724357.1">
    <property type="nucleotide sequence ID" value="NZ_FMYV01000005.1"/>
</dbReference>
<dbReference type="STRING" id="28234.SAMN04488588_1433"/>
<comment type="similarity">
    <text evidence="1 7">Belongs to the DeoC/FbaB aldolase family. DeoC type 1 subfamily.</text>
</comment>
<dbReference type="GO" id="GO:0009264">
    <property type="term" value="P:deoxyribonucleotide catabolic process"/>
    <property type="evidence" value="ECO:0007669"/>
    <property type="project" value="UniProtKB-UniRule"/>
</dbReference>
<dbReference type="PANTHER" id="PTHR10889:SF1">
    <property type="entry name" value="DEOXYRIBOSE-PHOSPHATE ALDOLASE"/>
    <property type="match status" value="1"/>
</dbReference>
<dbReference type="HAMAP" id="MF_00114">
    <property type="entry name" value="DeoC_type1"/>
    <property type="match status" value="1"/>
</dbReference>
<comment type="pathway">
    <text evidence="7">Carbohydrate degradation; 2-deoxy-D-ribose 1-phosphate degradation; D-glyceraldehyde 3-phosphate and acetaldehyde from 2-deoxy-alpha-D-ribose 1-phosphate: step 2/2.</text>
</comment>
<dbReference type="InterPro" id="IPR013785">
    <property type="entry name" value="Aldolase_TIM"/>
</dbReference>
<feature type="active site" description="Proton donor/acceptor" evidence="7">
    <location>
        <position position="212"/>
    </location>
</feature>
<dbReference type="Gene3D" id="3.20.20.70">
    <property type="entry name" value="Aldolase class I"/>
    <property type="match status" value="1"/>
</dbReference>
<comment type="function">
    <text evidence="6 7">Catalyzes a reversible aldol reaction between acetaldehyde and D-glyceraldehyde 3-phosphate to generate 2-deoxy-D-ribose 5-phosphate.</text>
</comment>
<keyword evidence="2 7" id="KW-0963">Cytoplasm</keyword>
<dbReference type="GO" id="GO:0006018">
    <property type="term" value="P:2-deoxyribose 1-phosphate catabolic process"/>
    <property type="evidence" value="ECO:0007669"/>
    <property type="project" value="UniProtKB-UniRule"/>
</dbReference>
<dbReference type="PANTHER" id="PTHR10889">
    <property type="entry name" value="DEOXYRIBOSE-PHOSPHATE ALDOLASE"/>
    <property type="match status" value="1"/>
</dbReference>
<dbReference type="CDD" id="cd00959">
    <property type="entry name" value="DeoC"/>
    <property type="match status" value="1"/>
</dbReference>
<evidence type="ECO:0000256" key="7">
    <source>
        <dbReference type="HAMAP-Rule" id="MF_00114"/>
    </source>
</evidence>
<evidence type="ECO:0000256" key="1">
    <source>
        <dbReference type="ARBA" id="ARBA00010936"/>
    </source>
</evidence>
<dbReference type="PIRSF" id="PIRSF001357">
    <property type="entry name" value="DeoC"/>
    <property type="match status" value="1"/>
</dbReference>
<dbReference type="SUPFAM" id="SSF51569">
    <property type="entry name" value="Aldolase"/>
    <property type="match status" value="1"/>
</dbReference>
<dbReference type="FunFam" id="3.20.20.70:FF:000198">
    <property type="entry name" value="Deoxyribose-phosphate aldolase"/>
    <property type="match status" value="1"/>
</dbReference>
<proteinExistence type="inferred from homology"/>
<evidence type="ECO:0000256" key="6">
    <source>
        <dbReference type="ARBA" id="ARBA00056337"/>
    </source>
</evidence>
<dbReference type="EC" id="4.1.2.4" evidence="7"/>
<dbReference type="Pfam" id="PF01791">
    <property type="entry name" value="DeoC"/>
    <property type="match status" value="1"/>
</dbReference>
<name>A0A1G6MZG4_9BACT</name>
<dbReference type="Proteomes" id="UP000199322">
    <property type="component" value="Unassembled WGS sequence"/>
</dbReference>
<evidence type="ECO:0000313" key="9">
    <source>
        <dbReference type="Proteomes" id="UP000199322"/>
    </source>
</evidence>
<feature type="active site" description="Proton donor/acceptor" evidence="7">
    <location>
        <position position="121"/>
    </location>
</feature>
<dbReference type="EMBL" id="FMYV01000005">
    <property type="protein sequence ID" value="SDC60634.1"/>
    <property type="molecule type" value="Genomic_DNA"/>
</dbReference>
<accession>A0A1G6MZG4</accession>
<comment type="catalytic activity">
    <reaction evidence="5 7">
        <text>2-deoxy-D-ribose 5-phosphate = D-glyceraldehyde 3-phosphate + acetaldehyde</text>
        <dbReference type="Rhea" id="RHEA:12821"/>
        <dbReference type="ChEBI" id="CHEBI:15343"/>
        <dbReference type="ChEBI" id="CHEBI:59776"/>
        <dbReference type="ChEBI" id="CHEBI:62877"/>
        <dbReference type="EC" id="4.1.2.4"/>
    </reaction>
</comment>
<reference evidence="8 9" key="1">
    <citation type="submission" date="2016-10" db="EMBL/GenBank/DDBJ databases">
        <authorList>
            <person name="de Groot N.N."/>
        </authorList>
    </citation>
    <scope>NUCLEOTIDE SEQUENCE [LARGE SCALE GENOMIC DNA]</scope>
    <source>
        <strain evidence="8 9">WG14</strain>
    </source>
</reference>
<dbReference type="SMART" id="SM01133">
    <property type="entry name" value="DeoC"/>
    <property type="match status" value="1"/>
</dbReference>
<evidence type="ECO:0000256" key="4">
    <source>
        <dbReference type="ARBA" id="ARBA00023270"/>
    </source>
</evidence>
<protein>
    <recommendedName>
        <fullName evidence="7">Deoxyribose-phosphate aldolase</fullName>
        <shortName evidence="7">DERA</shortName>
        <ecNumber evidence="7">4.1.2.4</ecNumber>
    </recommendedName>
    <alternativeName>
        <fullName evidence="7">2-deoxy-D-ribose 5-phosphate aldolase</fullName>
    </alternativeName>
    <alternativeName>
        <fullName evidence="7">Phosphodeoxyriboaldolase</fullName>
        <shortName evidence="7">Deoxyriboaldolase</shortName>
    </alternativeName>
</protein>
<dbReference type="InterPro" id="IPR028581">
    <property type="entry name" value="DeoC_typeI"/>
</dbReference>
<keyword evidence="3 7" id="KW-0456">Lyase</keyword>
<feature type="active site" description="Schiff-base intermediate with acetaldehyde" evidence="7">
    <location>
        <position position="183"/>
    </location>
</feature>
<comment type="subcellular location">
    <subcellularLocation>
        <location evidence="7">Cytoplasm</location>
    </subcellularLocation>
</comment>
<dbReference type="AlphaFoldDB" id="A0A1G6MZG4"/>
<dbReference type="NCBIfam" id="TIGR00126">
    <property type="entry name" value="deoC"/>
    <property type="match status" value="1"/>
</dbReference>
<keyword evidence="4 7" id="KW-0704">Schiff base</keyword>
<dbReference type="GO" id="GO:0016052">
    <property type="term" value="P:carbohydrate catabolic process"/>
    <property type="evidence" value="ECO:0007669"/>
    <property type="project" value="TreeGrafter"/>
</dbReference>
<sequence>MNLKDLNAAISKEVERVENEYKHEYRNIEVKPEDIANMIDHTLLHAYATEKDVIKLCEEAKDNKFFSVCVNPGMVKISKENLEGSEVKIATVIGFPLGATSSKSKAEESKIAVSDGADELDMVINIGWLKARQYDKVLEDIKAVVKASGDKLVKVIIETCYLDKTEKIAACVLSKMAGAEFVKTSTGFGTAGATEEDVSLMKFVVGEDMEVKASGGIRDFEKASKMVKSGATRIGASSGIKIIKG</sequence>
<organism evidence="8 9">
    <name type="scientific">Geotoga petraea</name>
    <dbReference type="NCBI Taxonomy" id="28234"/>
    <lineage>
        <taxon>Bacteria</taxon>
        <taxon>Thermotogati</taxon>
        <taxon>Thermotogota</taxon>
        <taxon>Thermotogae</taxon>
        <taxon>Petrotogales</taxon>
        <taxon>Petrotogaceae</taxon>
        <taxon>Geotoga</taxon>
    </lineage>
</organism>
<evidence type="ECO:0000313" key="8">
    <source>
        <dbReference type="EMBL" id="SDC60634.1"/>
    </source>
</evidence>
<dbReference type="GO" id="GO:0005737">
    <property type="term" value="C:cytoplasm"/>
    <property type="evidence" value="ECO:0007669"/>
    <property type="project" value="UniProtKB-SubCell"/>
</dbReference>
<dbReference type="InterPro" id="IPR011343">
    <property type="entry name" value="DeoC"/>
</dbReference>
<keyword evidence="9" id="KW-1185">Reference proteome</keyword>
<dbReference type="GO" id="GO:0004139">
    <property type="term" value="F:deoxyribose-phosphate aldolase activity"/>
    <property type="evidence" value="ECO:0007669"/>
    <property type="project" value="UniProtKB-UniRule"/>
</dbReference>